<organism evidence="3 4">
    <name type="scientific">Stylosanthes scabra</name>
    <dbReference type="NCBI Taxonomy" id="79078"/>
    <lineage>
        <taxon>Eukaryota</taxon>
        <taxon>Viridiplantae</taxon>
        <taxon>Streptophyta</taxon>
        <taxon>Embryophyta</taxon>
        <taxon>Tracheophyta</taxon>
        <taxon>Spermatophyta</taxon>
        <taxon>Magnoliopsida</taxon>
        <taxon>eudicotyledons</taxon>
        <taxon>Gunneridae</taxon>
        <taxon>Pentapetalae</taxon>
        <taxon>rosids</taxon>
        <taxon>fabids</taxon>
        <taxon>Fabales</taxon>
        <taxon>Fabaceae</taxon>
        <taxon>Papilionoideae</taxon>
        <taxon>50 kb inversion clade</taxon>
        <taxon>dalbergioids sensu lato</taxon>
        <taxon>Dalbergieae</taxon>
        <taxon>Pterocarpus clade</taxon>
        <taxon>Stylosanthes</taxon>
    </lineage>
</organism>
<dbReference type="PRINTS" id="PR00837">
    <property type="entry name" value="V5TPXLIKE"/>
</dbReference>
<feature type="domain" description="SCP" evidence="2">
    <location>
        <begin position="28"/>
        <end position="163"/>
    </location>
</feature>
<reference evidence="3 4" key="1">
    <citation type="journal article" date="2023" name="Plants (Basel)">
        <title>Bridging the Gap: Combining Genomics and Transcriptomics Approaches to Understand Stylosanthes scabra, an Orphan Legume from the Brazilian Caatinga.</title>
        <authorList>
            <person name="Ferreira-Neto J.R.C."/>
            <person name="da Silva M.D."/>
            <person name="Binneck E."/>
            <person name="de Melo N.F."/>
            <person name="da Silva R.H."/>
            <person name="de Melo A.L.T.M."/>
            <person name="Pandolfi V."/>
            <person name="Bustamante F.O."/>
            <person name="Brasileiro-Vidal A.C."/>
            <person name="Benko-Iseppon A.M."/>
        </authorList>
    </citation>
    <scope>NUCLEOTIDE SEQUENCE [LARGE SCALE GENOMIC DNA]</scope>
    <source>
        <tissue evidence="3">Leaves</tissue>
    </source>
</reference>
<dbReference type="Gene3D" id="3.40.33.10">
    <property type="entry name" value="CAP"/>
    <property type="match status" value="1"/>
</dbReference>
<gene>
    <name evidence="3" type="ORF">PIB30_045422</name>
</gene>
<keyword evidence="4" id="KW-1185">Reference proteome</keyword>
<dbReference type="InterPro" id="IPR018244">
    <property type="entry name" value="Allrgn_V5/Tpx1_CS"/>
</dbReference>
<dbReference type="Pfam" id="PF00188">
    <property type="entry name" value="CAP"/>
    <property type="match status" value="1"/>
</dbReference>
<proteinExistence type="predicted"/>
<name>A0ABU6QGS0_9FABA</name>
<keyword evidence="1" id="KW-0732">Signal</keyword>
<dbReference type="Proteomes" id="UP001341840">
    <property type="component" value="Unassembled WGS sequence"/>
</dbReference>
<evidence type="ECO:0000313" key="4">
    <source>
        <dbReference type="Proteomes" id="UP001341840"/>
    </source>
</evidence>
<dbReference type="EMBL" id="JASCZI010000277">
    <property type="protein sequence ID" value="MED6110713.1"/>
    <property type="molecule type" value="Genomic_DNA"/>
</dbReference>
<evidence type="ECO:0000313" key="3">
    <source>
        <dbReference type="EMBL" id="MED6110713.1"/>
    </source>
</evidence>
<dbReference type="InterPro" id="IPR014044">
    <property type="entry name" value="CAP_dom"/>
</dbReference>
<evidence type="ECO:0000256" key="1">
    <source>
        <dbReference type="SAM" id="SignalP"/>
    </source>
</evidence>
<dbReference type="SMART" id="SM00198">
    <property type="entry name" value="SCP"/>
    <property type="match status" value="1"/>
</dbReference>
<protein>
    <recommendedName>
        <fullName evidence="2">SCP domain-containing protein</fullName>
    </recommendedName>
</protein>
<dbReference type="PANTHER" id="PTHR10334">
    <property type="entry name" value="CYSTEINE-RICH SECRETORY PROTEIN-RELATED"/>
    <property type="match status" value="1"/>
</dbReference>
<dbReference type="SUPFAM" id="SSF55797">
    <property type="entry name" value="PR-1-like"/>
    <property type="match status" value="1"/>
</dbReference>
<dbReference type="PROSITE" id="PS01010">
    <property type="entry name" value="CRISP_2"/>
    <property type="match status" value="1"/>
</dbReference>
<feature type="signal peptide" evidence="1">
    <location>
        <begin position="1"/>
        <end position="19"/>
    </location>
</feature>
<sequence>MKMLLTMLVVLVSFTSIISLYSSAAGRSSQEVYLEYHNNMRRLVSSPPLRWNLDLKRQARKFLYNHSIDCLGSKPLISSGIGWNLAREWGNGTFLGIEAVFTWFFQKEFYDHVANKCVGGECRSYTQLVWSRSTDVGCFRVKCHNDIGTLVRCNYHPPGNIPGERPF</sequence>
<dbReference type="InterPro" id="IPR001283">
    <property type="entry name" value="CRISP-related"/>
</dbReference>
<dbReference type="InterPro" id="IPR035940">
    <property type="entry name" value="CAP_sf"/>
</dbReference>
<comment type="caution">
    <text evidence="3">The sequence shown here is derived from an EMBL/GenBank/DDBJ whole genome shotgun (WGS) entry which is preliminary data.</text>
</comment>
<accession>A0ABU6QGS0</accession>
<evidence type="ECO:0000259" key="2">
    <source>
        <dbReference type="SMART" id="SM00198"/>
    </source>
</evidence>
<feature type="chain" id="PRO_5045214859" description="SCP domain-containing protein" evidence="1">
    <location>
        <begin position="20"/>
        <end position="167"/>
    </location>
</feature>